<organism evidence="1 2">
    <name type="scientific">Candidatus Nomurabacteria bacterium RIFOXYC2_FULL_36_19</name>
    <dbReference type="NCBI Taxonomy" id="1801806"/>
    <lineage>
        <taxon>Bacteria</taxon>
        <taxon>Candidatus Nomuraibacteriota</taxon>
    </lineage>
</organism>
<dbReference type="AlphaFoldDB" id="A0A1F6YW57"/>
<evidence type="ECO:0008006" key="3">
    <source>
        <dbReference type="Google" id="ProtNLM"/>
    </source>
</evidence>
<reference evidence="1 2" key="1">
    <citation type="journal article" date="2016" name="Nat. Commun.">
        <title>Thousands of microbial genomes shed light on interconnected biogeochemical processes in an aquifer system.</title>
        <authorList>
            <person name="Anantharaman K."/>
            <person name="Brown C.T."/>
            <person name="Hug L.A."/>
            <person name="Sharon I."/>
            <person name="Castelle C.J."/>
            <person name="Probst A.J."/>
            <person name="Thomas B.C."/>
            <person name="Singh A."/>
            <person name="Wilkins M.J."/>
            <person name="Karaoz U."/>
            <person name="Brodie E.L."/>
            <person name="Williams K.H."/>
            <person name="Hubbard S.S."/>
            <person name="Banfield J.F."/>
        </authorList>
    </citation>
    <scope>NUCLEOTIDE SEQUENCE [LARGE SCALE GENOMIC DNA]</scope>
</reference>
<evidence type="ECO:0000313" key="2">
    <source>
        <dbReference type="Proteomes" id="UP000178975"/>
    </source>
</evidence>
<comment type="caution">
    <text evidence="1">The sequence shown here is derived from an EMBL/GenBank/DDBJ whole genome shotgun (WGS) entry which is preliminary data.</text>
</comment>
<gene>
    <name evidence="1" type="ORF">A2456_01445</name>
</gene>
<dbReference type="Proteomes" id="UP000178975">
    <property type="component" value="Unassembled WGS sequence"/>
</dbReference>
<protein>
    <recommendedName>
        <fullName evidence="3">Restriction endonuclease type IV Mrr domain-containing protein</fullName>
    </recommendedName>
</protein>
<accession>A0A1F6YW57</accession>
<name>A0A1F6YW57_9BACT</name>
<proteinExistence type="predicted"/>
<evidence type="ECO:0000313" key="1">
    <source>
        <dbReference type="EMBL" id="OGJ10639.1"/>
    </source>
</evidence>
<sequence>MKKEREIITEDFVQSSLIKYLKLNGWSKSLQSAELWEQGVDIKVRNDKFSRYWLIEAKGDPSIKVKSPSGSQSSSFNSALGQIITRMHRNGVRGYKYGYKYGIAFPISFRTMVIRKIPFDVMDKLNLYLFFVNNVGNVEEIDWKKFKKIIKSKKII</sequence>
<dbReference type="EMBL" id="MFWE01000005">
    <property type="protein sequence ID" value="OGJ10639.1"/>
    <property type="molecule type" value="Genomic_DNA"/>
</dbReference>